<reference evidence="2" key="1">
    <citation type="submission" date="2020-02" db="EMBL/GenBank/DDBJ databases">
        <authorList>
            <person name="Meier V. D."/>
        </authorList>
    </citation>
    <scope>NUCLEOTIDE SEQUENCE</scope>
    <source>
        <strain evidence="2">AVDCRST_MAG79</strain>
    </source>
</reference>
<proteinExistence type="predicted"/>
<feature type="compositionally biased region" description="Low complexity" evidence="1">
    <location>
        <begin position="9"/>
        <end position="29"/>
    </location>
</feature>
<feature type="region of interest" description="Disordered" evidence="1">
    <location>
        <begin position="1"/>
        <end position="29"/>
    </location>
</feature>
<evidence type="ECO:0000256" key="1">
    <source>
        <dbReference type="SAM" id="MobiDB-lite"/>
    </source>
</evidence>
<organism evidence="2">
    <name type="scientific">uncultured Thermoleophilia bacterium</name>
    <dbReference type="NCBI Taxonomy" id="1497501"/>
    <lineage>
        <taxon>Bacteria</taxon>
        <taxon>Bacillati</taxon>
        <taxon>Actinomycetota</taxon>
        <taxon>Thermoleophilia</taxon>
        <taxon>environmental samples</taxon>
    </lineage>
</organism>
<name>A0A6J4TMY4_9ACTN</name>
<gene>
    <name evidence="2" type="ORF">AVDCRST_MAG79-633</name>
</gene>
<protein>
    <submittedName>
        <fullName evidence="2">Uncharacterized protein</fullName>
    </submittedName>
</protein>
<accession>A0A6J4TMY4</accession>
<feature type="non-terminal residue" evidence="2">
    <location>
        <position position="1"/>
    </location>
</feature>
<dbReference type="EMBL" id="CADCWC010000122">
    <property type="protein sequence ID" value="CAA9527432.1"/>
    <property type="molecule type" value="Genomic_DNA"/>
</dbReference>
<evidence type="ECO:0000313" key="2">
    <source>
        <dbReference type="EMBL" id="CAA9527432.1"/>
    </source>
</evidence>
<feature type="non-terminal residue" evidence="2">
    <location>
        <position position="29"/>
    </location>
</feature>
<dbReference type="AlphaFoldDB" id="A0A6J4TMY4"/>
<sequence>RATGSCGCRTASTPTRASRPSSSVTSSTP</sequence>